<accession>A0ABZ2PXR3</accession>
<dbReference type="InterPro" id="IPR007633">
    <property type="entry name" value="Phage_P2_Holin"/>
</dbReference>
<sequence>MMQLDEHEKNLLALAFIGAILGLDKLLADGERVRPRLVMGLVIVARALIYSANVNVAISDADGDVAHEKRPPYYALCFIEYRGI</sequence>
<proteinExistence type="predicted"/>
<protein>
    <submittedName>
        <fullName evidence="1">Uncharacterized protein</fullName>
    </submittedName>
</protein>
<gene>
    <name evidence="1" type="ORF">IHE29_10875</name>
</gene>
<organism evidence="1 2">
    <name type="scientific">Mycetohabitans rhizoxinica</name>
    <dbReference type="NCBI Taxonomy" id="412963"/>
    <lineage>
        <taxon>Bacteria</taxon>
        <taxon>Pseudomonadati</taxon>
        <taxon>Pseudomonadota</taxon>
        <taxon>Betaproteobacteria</taxon>
        <taxon>Burkholderiales</taxon>
        <taxon>Burkholderiaceae</taxon>
        <taxon>Mycetohabitans</taxon>
    </lineage>
</organism>
<dbReference type="Pfam" id="PF04550">
    <property type="entry name" value="Phage_holin_3_2"/>
    <property type="match status" value="1"/>
</dbReference>
<reference evidence="1 2" key="1">
    <citation type="submission" date="2020-09" db="EMBL/GenBank/DDBJ databases">
        <title>Genome sequences of Mycetohabitans spp.</title>
        <authorList>
            <person name="Carter M.E."/>
            <person name="Carpenter S.C.D."/>
            <person name="Bogdanove A.J."/>
        </authorList>
    </citation>
    <scope>NUCLEOTIDE SEQUENCE [LARGE SCALE GENOMIC DNA]</scope>
    <source>
        <strain evidence="1 2">B12</strain>
    </source>
</reference>
<evidence type="ECO:0000313" key="2">
    <source>
        <dbReference type="Proteomes" id="UP001493153"/>
    </source>
</evidence>
<evidence type="ECO:0000313" key="1">
    <source>
        <dbReference type="EMBL" id="WXK39738.1"/>
    </source>
</evidence>
<keyword evidence="2" id="KW-1185">Reference proteome</keyword>
<dbReference type="Proteomes" id="UP001493153">
    <property type="component" value="Chromosome"/>
</dbReference>
<dbReference type="EMBL" id="CP062176">
    <property type="protein sequence ID" value="WXK39738.1"/>
    <property type="molecule type" value="Genomic_DNA"/>
</dbReference>
<name>A0ABZ2PXR3_9BURK</name>